<dbReference type="PROSITE" id="PS00893">
    <property type="entry name" value="NUDIX_BOX"/>
    <property type="match status" value="1"/>
</dbReference>
<comment type="similarity">
    <text evidence="1 3">Belongs to the Nudix hydrolase family.</text>
</comment>
<name>A0A5D4SQ25_9BACI</name>
<dbReference type="InterPro" id="IPR020476">
    <property type="entry name" value="Nudix_hydrolase"/>
</dbReference>
<evidence type="ECO:0000256" key="3">
    <source>
        <dbReference type="RuleBase" id="RU003476"/>
    </source>
</evidence>
<dbReference type="InterPro" id="IPR000086">
    <property type="entry name" value="NUDIX_hydrolase_dom"/>
</dbReference>
<dbReference type="PANTHER" id="PTHR43736">
    <property type="entry name" value="ADP-RIBOSE PYROPHOSPHATASE"/>
    <property type="match status" value="1"/>
</dbReference>
<dbReference type="GO" id="GO:0016787">
    <property type="term" value="F:hydrolase activity"/>
    <property type="evidence" value="ECO:0007669"/>
    <property type="project" value="UniProtKB-KW"/>
</dbReference>
<dbReference type="InterPro" id="IPR015797">
    <property type="entry name" value="NUDIX_hydrolase-like_dom_sf"/>
</dbReference>
<sequence length="159" mass="17833">MQGIPIRCTGIAAILIKKLEKESKVLLLKRAGTVLPDAWCYIGGSIEDGETAWKAALREIKEETGISLPYLYVSNQYDQIYSANDNYIYMAPVFVGYVPEHQEVILNHEHSAYRWMSFAEAIETAALPGNDAVLMSVERHFAKKSPPDFLRAGKLEVAR</sequence>
<comment type="caution">
    <text evidence="5">The sequence shown here is derived from an EMBL/GenBank/DDBJ whole genome shotgun (WGS) entry which is preliminary data.</text>
</comment>
<dbReference type="AlphaFoldDB" id="A0A5D4SQ25"/>
<evidence type="ECO:0000256" key="1">
    <source>
        <dbReference type="ARBA" id="ARBA00005582"/>
    </source>
</evidence>
<keyword evidence="2 3" id="KW-0378">Hydrolase</keyword>
<evidence type="ECO:0000313" key="6">
    <source>
        <dbReference type="Proteomes" id="UP000323732"/>
    </source>
</evidence>
<proteinExistence type="inferred from homology"/>
<dbReference type="Proteomes" id="UP000323732">
    <property type="component" value="Unassembled WGS sequence"/>
</dbReference>
<dbReference type="PROSITE" id="PS51462">
    <property type="entry name" value="NUDIX"/>
    <property type="match status" value="1"/>
</dbReference>
<evidence type="ECO:0000259" key="4">
    <source>
        <dbReference type="PROSITE" id="PS51462"/>
    </source>
</evidence>
<dbReference type="SUPFAM" id="SSF55811">
    <property type="entry name" value="Nudix"/>
    <property type="match status" value="1"/>
</dbReference>
<feature type="domain" description="Nudix hydrolase" evidence="4">
    <location>
        <begin position="6"/>
        <end position="139"/>
    </location>
</feature>
<evidence type="ECO:0000313" key="5">
    <source>
        <dbReference type="EMBL" id="TYS65435.1"/>
    </source>
</evidence>
<evidence type="ECO:0000256" key="2">
    <source>
        <dbReference type="ARBA" id="ARBA00022801"/>
    </source>
</evidence>
<dbReference type="PANTHER" id="PTHR43736:SF1">
    <property type="entry name" value="DIHYDRONEOPTERIN TRIPHOSPHATE DIPHOSPHATASE"/>
    <property type="match status" value="1"/>
</dbReference>
<dbReference type="InterPro" id="IPR020084">
    <property type="entry name" value="NUDIX_hydrolase_CS"/>
</dbReference>
<dbReference type="EMBL" id="VTES01000002">
    <property type="protein sequence ID" value="TYS65435.1"/>
    <property type="molecule type" value="Genomic_DNA"/>
</dbReference>
<gene>
    <name evidence="5" type="ORF">FZD47_08930</name>
</gene>
<dbReference type="CDD" id="cd04664">
    <property type="entry name" value="NUDIX_DHNTPase_like"/>
    <property type="match status" value="1"/>
</dbReference>
<dbReference type="PRINTS" id="PR00502">
    <property type="entry name" value="NUDIXFAMILY"/>
</dbReference>
<organism evidence="5 6">
    <name type="scientific">Bacillus infantis</name>
    <dbReference type="NCBI Taxonomy" id="324767"/>
    <lineage>
        <taxon>Bacteria</taxon>
        <taxon>Bacillati</taxon>
        <taxon>Bacillota</taxon>
        <taxon>Bacilli</taxon>
        <taxon>Bacillales</taxon>
        <taxon>Bacillaceae</taxon>
        <taxon>Bacillus</taxon>
    </lineage>
</organism>
<dbReference type="RefSeq" id="WP_148949576.1">
    <property type="nucleotide sequence ID" value="NZ_VTES01000002.1"/>
</dbReference>
<reference evidence="5 6" key="1">
    <citation type="submission" date="2019-08" db="EMBL/GenBank/DDBJ databases">
        <title>Bacillus genomes from the desert of Cuatro Cienegas, Coahuila.</title>
        <authorList>
            <person name="Olmedo-Alvarez G."/>
        </authorList>
    </citation>
    <scope>NUCLEOTIDE SEQUENCE [LARGE SCALE GENOMIC DNA]</scope>
    <source>
        <strain evidence="5 6">CH37_1T</strain>
    </source>
</reference>
<protein>
    <submittedName>
        <fullName evidence="5">NUDIX domain-containing protein</fullName>
    </submittedName>
</protein>
<dbReference type="Pfam" id="PF00293">
    <property type="entry name" value="NUDIX"/>
    <property type="match status" value="1"/>
</dbReference>
<accession>A0A5D4SQ25</accession>
<dbReference type="Gene3D" id="3.90.79.10">
    <property type="entry name" value="Nucleoside Triphosphate Pyrophosphohydrolase"/>
    <property type="match status" value="1"/>
</dbReference>